<gene>
    <name evidence="1" type="ORF">GALMADRAFT_149265</name>
</gene>
<dbReference type="EMBL" id="KL142757">
    <property type="protein sequence ID" value="KDR64820.1"/>
    <property type="molecule type" value="Genomic_DNA"/>
</dbReference>
<evidence type="ECO:0000313" key="2">
    <source>
        <dbReference type="Proteomes" id="UP000027222"/>
    </source>
</evidence>
<proteinExistence type="predicted"/>
<dbReference type="HOGENOM" id="CLU_2469239_0_0_1"/>
<accession>A0A067S1W8</accession>
<organism evidence="1 2">
    <name type="scientific">Galerina marginata (strain CBS 339.88)</name>
    <dbReference type="NCBI Taxonomy" id="685588"/>
    <lineage>
        <taxon>Eukaryota</taxon>
        <taxon>Fungi</taxon>
        <taxon>Dikarya</taxon>
        <taxon>Basidiomycota</taxon>
        <taxon>Agaricomycotina</taxon>
        <taxon>Agaricomycetes</taxon>
        <taxon>Agaricomycetidae</taxon>
        <taxon>Agaricales</taxon>
        <taxon>Agaricineae</taxon>
        <taxon>Strophariaceae</taxon>
        <taxon>Galerina</taxon>
    </lineage>
</organism>
<reference evidence="2" key="1">
    <citation type="journal article" date="2014" name="Proc. Natl. Acad. Sci. U.S.A.">
        <title>Extensive sampling of basidiomycete genomes demonstrates inadequacy of the white-rot/brown-rot paradigm for wood decay fungi.</title>
        <authorList>
            <person name="Riley R."/>
            <person name="Salamov A.A."/>
            <person name="Brown D.W."/>
            <person name="Nagy L.G."/>
            <person name="Floudas D."/>
            <person name="Held B.W."/>
            <person name="Levasseur A."/>
            <person name="Lombard V."/>
            <person name="Morin E."/>
            <person name="Otillar R."/>
            <person name="Lindquist E.A."/>
            <person name="Sun H."/>
            <person name="LaButti K.M."/>
            <person name="Schmutz J."/>
            <person name="Jabbour D."/>
            <person name="Luo H."/>
            <person name="Baker S.E."/>
            <person name="Pisabarro A.G."/>
            <person name="Walton J.D."/>
            <person name="Blanchette R.A."/>
            <person name="Henrissat B."/>
            <person name="Martin F."/>
            <person name="Cullen D."/>
            <person name="Hibbett D.S."/>
            <person name="Grigoriev I.V."/>
        </authorList>
    </citation>
    <scope>NUCLEOTIDE SEQUENCE [LARGE SCALE GENOMIC DNA]</scope>
    <source>
        <strain evidence="2">CBS 339.88</strain>
    </source>
</reference>
<evidence type="ECO:0000313" key="1">
    <source>
        <dbReference type="EMBL" id="KDR64820.1"/>
    </source>
</evidence>
<protein>
    <submittedName>
        <fullName evidence="1">Uncharacterized protein</fullName>
    </submittedName>
</protein>
<name>A0A067S1W8_GALM3</name>
<sequence>MESTKADTGSARYLDEDGKPLVCVLSRRLSPNTTDQPPTGASKPLIPYYQRYLVLKADASHGKPRPPVGAVLSAKPIWRAAISFLGFF</sequence>
<dbReference type="AlphaFoldDB" id="A0A067S1W8"/>
<dbReference type="Proteomes" id="UP000027222">
    <property type="component" value="Unassembled WGS sequence"/>
</dbReference>
<keyword evidence="2" id="KW-1185">Reference proteome</keyword>